<organism evidence="2">
    <name type="scientific">Amphimedon queenslandica</name>
    <name type="common">Sponge</name>
    <dbReference type="NCBI Taxonomy" id="400682"/>
    <lineage>
        <taxon>Eukaryota</taxon>
        <taxon>Metazoa</taxon>
        <taxon>Porifera</taxon>
        <taxon>Demospongiae</taxon>
        <taxon>Heteroscleromorpha</taxon>
        <taxon>Haplosclerida</taxon>
        <taxon>Niphatidae</taxon>
        <taxon>Amphimedon</taxon>
    </lineage>
</organism>
<evidence type="ECO:0000256" key="1">
    <source>
        <dbReference type="SAM" id="SignalP"/>
    </source>
</evidence>
<evidence type="ECO:0000313" key="2">
    <source>
        <dbReference type="EnsemblMetazoa" id="Aqu2.1.32301_001"/>
    </source>
</evidence>
<dbReference type="InParanoid" id="A0A1X7UX82"/>
<protein>
    <submittedName>
        <fullName evidence="2">Uncharacterized protein</fullName>
    </submittedName>
</protein>
<reference evidence="2" key="1">
    <citation type="submission" date="2017-05" db="UniProtKB">
        <authorList>
            <consortium name="EnsemblMetazoa"/>
        </authorList>
    </citation>
    <scope>IDENTIFICATION</scope>
</reference>
<dbReference type="EnsemblMetazoa" id="Aqu2.1.32301_001">
    <property type="protein sequence ID" value="Aqu2.1.32301_001"/>
    <property type="gene ID" value="Aqu2.1.32301"/>
</dbReference>
<feature type="signal peptide" evidence="1">
    <location>
        <begin position="1"/>
        <end position="16"/>
    </location>
</feature>
<dbReference type="AlphaFoldDB" id="A0A1X7UX82"/>
<keyword evidence="1" id="KW-0732">Signal</keyword>
<feature type="chain" id="PRO_5011987720" evidence="1">
    <location>
        <begin position="17"/>
        <end position="126"/>
    </location>
</feature>
<sequence>MGASLCLIIEATYISLLPVLPPLSPTSVVLTTYTGAVLDPHAVFFCPQLGKIRDVTTKLLIEEDAHPCSSGHGKDTSDFGNGQHLLQRLQSAGLTFKKVEVYLCCSFCGVSGPCHQCSGSASVTIK</sequence>
<proteinExistence type="predicted"/>
<accession>A0A1X7UX82</accession>
<name>A0A1X7UX82_AMPQE</name>